<dbReference type="InterPro" id="IPR002048">
    <property type="entry name" value="EF_hand_dom"/>
</dbReference>
<dbReference type="PROSITE" id="PS00018">
    <property type="entry name" value="EF_HAND_1"/>
    <property type="match status" value="1"/>
</dbReference>
<organism evidence="2 3">
    <name type="scientific">Alteromonas pelagimontana</name>
    <dbReference type="NCBI Taxonomy" id="1858656"/>
    <lineage>
        <taxon>Bacteria</taxon>
        <taxon>Pseudomonadati</taxon>
        <taxon>Pseudomonadota</taxon>
        <taxon>Gammaproteobacteria</taxon>
        <taxon>Alteromonadales</taxon>
        <taxon>Alteromonadaceae</taxon>
        <taxon>Alteromonas/Salinimonas group</taxon>
        <taxon>Alteromonas</taxon>
    </lineage>
</organism>
<keyword evidence="3" id="KW-1185">Reference proteome</keyword>
<proteinExistence type="predicted"/>
<reference evidence="3" key="1">
    <citation type="submission" date="2014-12" db="EMBL/GenBank/DDBJ databases">
        <title>Complete genome sequence of a multi-drug resistant Klebsiella pneumoniae.</title>
        <authorList>
            <person name="Hua X."/>
            <person name="Chen Q."/>
            <person name="Li X."/>
            <person name="Feng Y."/>
            <person name="Ruan Z."/>
            <person name="Yu Y."/>
        </authorList>
    </citation>
    <scope>NUCLEOTIDE SEQUENCE [LARGE SCALE GENOMIC DNA]</scope>
    <source>
        <strain evidence="3">5.12</strain>
    </source>
</reference>
<dbReference type="AlphaFoldDB" id="A0A6M4M9J7"/>
<evidence type="ECO:0000313" key="2">
    <source>
        <dbReference type="EMBL" id="QJR79831.1"/>
    </source>
</evidence>
<dbReference type="EMBL" id="CP052766">
    <property type="protein sequence ID" value="QJR79831.1"/>
    <property type="molecule type" value="Genomic_DNA"/>
</dbReference>
<evidence type="ECO:0000313" key="3">
    <source>
        <dbReference type="Proteomes" id="UP000219285"/>
    </source>
</evidence>
<dbReference type="KEGG" id="apel:CA267_003050"/>
<dbReference type="InterPro" id="IPR018247">
    <property type="entry name" value="EF_Hand_1_Ca_BS"/>
</dbReference>
<dbReference type="Pfam" id="PF13202">
    <property type="entry name" value="EF-hand_5"/>
    <property type="match status" value="2"/>
</dbReference>
<feature type="domain" description="EF-hand" evidence="1">
    <location>
        <begin position="31"/>
        <end position="47"/>
    </location>
</feature>
<sequence length="87" mass="9498">MKRVGKAFFLLFTSVAFEGVAIADTDSQSRLLKKLDVDQDGSISLKEAVSNTELLRNFSKIDKNKDGLLGADELAKSEFVKTLASES</sequence>
<reference evidence="2 3" key="2">
    <citation type="submission" date="2020-04" db="EMBL/GenBank/DDBJ databases">
        <title>Complete genome sequence of Alteromonas pelagimontana 5.12T.</title>
        <authorList>
            <person name="Sinha R.K."/>
            <person name="Krishnan K.P."/>
            <person name="Kurian J.P."/>
        </authorList>
    </citation>
    <scope>NUCLEOTIDE SEQUENCE [LARGE SCALE GENOMIC DNA]</scope>
    <source>
        <strain evidence="2 3">5.12</strain>
    </source>
</reference>
<dbReference type="InterPro" id="IPR011992">
    <property type="entry name" value="EF-hand-dom_pair"/>
</dbReference>
<dbReference type="Proteomes" id="UP000219285">
    <property type="component" value="Chromosome"/>
</dbReference>
<gene>
    <name evidence="2" type="ORF">CA267_003050</name>
</gene>
<name>A0A6M4M9J7_9ALTE</name>
<dbReference type="SUPFAM" id="SSF47473">
    <property type="entry name" value="EF-hand"/>
    <property type="match status" value="1"/>
</dbReference>
<feature type="domain" description="EF-hand" evidence="1">
    <location>
        <begin position="58"/>
        <end position="76"/>
    </location>
</feature>
<dbReference type="GO" id="GO:0005509">
    <property type="term" value="F:calcium ion binding"/>
    <property type="evidence" value="ECO:0007669"/>
    <property type="project" value="InterPro"/>
</dbReference>
<dbReference type="Gene3D" id="1.10.238.10">
    <property type="entry name" value="EF-hand"/>
    <property type="match status" value="1"/>
</dbReference>
<accession>A0A6M4M9J7</accession>
<dbReference type="OrthoDB" id="6335564at2"/>
<dbReference type="RefSeq" id="WP_075608851.1">
    <property type="nucleotide sequence ID" value="NZ_CP052766.1"/>
</dbReference>
<evidence type="ECO:0000259" key="1">
    <source>
        <dbReference type="Pfam" id="PF13202"/>
    </source>
</evidence>
<protein>
    <submittedName>
        <fullName evidence="2">Calcium-binding protein</fullName>
    </submittedName>
</protein>